<dbReference type="SUPFAM" id="SSF53850">
    <property type="entry name" value="Periplasmic binding protein-like II"/>
    <property type="match status" value="1"/>
</dbReference>
<evidence type="ECO:0000256" key="1">
    <source>
        <dbReference type="ARBA" id="ARBA00022729"/>
    </source>
</evidence>
<comment type="caution">
    <text evidence="4">The sequence shown here is derived from an EMBL/GenBank/DDBJ whole genome shotgun (WGS) entry which is preliminary data.</text>
</comment>
<reference evidence="4 5" key="1">
    <citation type="submission" date="2021-01" db="EMBL/GenBank/DDBJ databases">
        <title>Streptomyces acididurans sp. nov., isolated from a peat swamp forest soil.</title>
        <authorList>
            <person name="Chantavorakit T."/>
            <person name="Duangmal K."/>
        </authorList>
    </citation>
    <scope>NUCLEOTIDE SEQUENCE [LARGE SCALE GENOMIC DNA]</scope>
    <source>
        <strain evidence="4 5">KK5PA1</strain>
    </source>
</reference>
<evidence type="ECO:0000313" key="5">
    <source>
        <dbReference type="Proteomes" id="UP000749040"/>
    </source>
</evidence>
<dbReference type="RefSeq" id="WP_205358496.1">
    <property type="nucleotide sequence ID" value="NZ_JADKYB010000009.1"/>
</dbReference>
<name>A0ABS2TWH9_9ACTN</name>
<gene>
    <name evidence="4" type="ORF">ITX44_19210</name>
</gene>
<accession>A0ABS2TWH9</accession>
<evidence type="ECO:0000256" key="2">
    <source>
        <dbReference type="SAM" id="SignalP"/>
    </source>
</evidence>
<proteinExistence type="predicted"/>
<keyword evidence="5" id="KW-1185">Reference proteome</keyword>
<organism evidence="4 5">
    <name type="scientific">Actinacidiphila acididurans</name>
    <dbReference type="NCBI Taxonomy" id="2784346"/>
    <lineage>
        <taxon>Bacteria</taxon>
        <taxon>Bacillati</taxon>
        <taxon>Actinomycetota</taxon>
        <taxon>Actinomycetes</taxon>
        <taxon>Kitasatosporales</taxon>
        <taxon>Streptomycetaceae</taxon>
        <taxon>Actinacidiphila</taxon>
    </lineage>
</organism>
<dbReference type="Proteomes" id="UP000749040">
    <property type="component" value="Unassembled WGS sequence"/>
</dbReference>
<feature type="chain" id="PRO_5045599348" evidence="2">
    <location>
        <begin position="29"/>
        <end position="349"/>
    </location>
</feature>
<sequence>MPRTPARVRTRHRSVLRPAAITALCVLAVGLSACGGGGGGGGGKAEKTPVSGGSTVMIGAASNGAASPASLEVAEVARIRAELPARVRDSGQLTIGVGYLPAGAAPIAFLGSDQKTLTGAEPDLGRLVAAVLGLRPVLQGVTFQNLFVGIDSGRTDVAFSNVTDTEERKQKYDFASYREDNLAIEVRKNDPLVFRGDYHALAGRTVAVRAGTNLQRIALDWQTRLKAEGKTLTVKYFQDPNSTYLALSAGRVDAYLESNPAIAYHVAKTAGTPQATRVAGVFSGAGPQLQGLICATTKKDDGLVKPLADAINRLVQDGTYARWLAAWHLEKEAVPASRINPPGLPPSAS</sequence>
<dbReference type="Gene3D" id="3.40.190.10">
    <property type="entry name" value="Periplasmic binding protein-like II"/>
    <property type="match status" value="2"/>
</dbReference>
<evidence type="ECO:0000313" key="4">
    <source>
        <dbReference type="EMBL" id="MBM9506645.1"/>
    </source>
</evidence>
<dbReference type="EMBL" id="JADKYB010000009">
    <property type="protein sequence ID" value="MBM9506645.1"/>
    <property type="molecule type" value="Genomic_DNA"/>
</dbReference>
<dbReference type="Pfam" id="PF00497">
    <property type="entry name" value="SBP_bac_3"/>
    <property type="match status" value="1"/>
</dbReference>
<dbReference type="InterPro" id="IPR001638">
    <property type="entry name" value="Solute-binding_3/MltF_N"/>
</dbReference>
<protein>
    <submittedName>
        <fullName evidence="4">Transporter substrate-binding domain-containing protein</fullName>
    </submittedName>
</protein>
<dbReference type="PANTHER" id="PTHR35936">
    <property type="entry name" value="MEMBRANE-BOUND LYTIC MUREIN TRANSGLYCOSYLASE F"/>
    <property type="match status" value="1"/>
</dbReference>
<feature type="signal peptide" evidence="2">
    <location>
        <begin position="1"/>
        <end position="28"/>
    </location>
</feature>
<evidence type="ECO:0000259" key="3">
    <source>
        <dbReference type="SMART" id="SM00062"/>
    </source>
</evidence>
<dbReference type="PROSITE" id="PS51257">
    <property type="entry name" value="PROKAR_LIPOPROTEIN"/>
    <property type="match status" value="1"/>
</dbReference>
<feature type="domain" description="Solute-binding protein family 3/N-terminal" evidence="3">
    <location>
        <begin position="94"/>
        <end position="331"/>
    </location>
</feature>
<dbReference type="SMART" id="SM00062">
    <property type="entry name" value="PBPb"/>
    <property type="match status" value="1"/>
</dbReference>
<dbReference type="PANTHER" id="PTHR35936:SF17">
    <property type="entry name" value="ARGININE-BINDING EXTRACELLULAR PROTEIN ARTP"/>
    <property type="match status" value="1"/>
</dbReference>
<keyword evidence="1 2" id="KW-0732">Signal</keyword>